<accession>A0A5J9VD41</accession>
<dbReference type="Proteomes" id="UP000324897">
    <property type="component" value="Chromosome 1"/>
</dbReference>
<organism evidence="11 12">
    <name type="scientific">Eragrostis curvula</name>
    <name type="common">weeping love grass</name>
    <dbReference type="NCBI Taxonomy" id="38414"/>
    <lineage>
        <taxon>Eukaryota</taxon>
        <taxon>Viridiplantae</taxon>
        <taxon>Streptophyta</taxon>
        <taxon>Embryophyta</taxon>
        <taxon>Tracheophyta</taxon>
        <taxon>Spermatophyta</taxon>
        <taxon>Magnoliopsida</taxon>
        <taxon>Liliopsida</taxon>
        <taxon>Poales</taxon>
        <taxon>Poaceae</taxon>
        <taxon>PACMAD clade</taxon>
        <taxon>Chloridoideae</taxon>
        <taxon>Eragrostideae</taxon>
        <taxon>Eragrostidinae</taxon>
        <taxon>Eragrostis</taxon>
    </lineage>
</organism>
<feature type="domain" description="PGG" evidence="10">
    <location>
        <begin position="490"/>
        <end position="601"/>
    </location>
</feature>
<keyword evidence="2 9" id="KW-0812">Transmembrane</keyword>
<dbReference type="Pfam" id="PF13962">
    <property type="entry name" value="PGG"/>
    <property type="match status" value="1"/>
</dbReference>
<dbReference type="GO" id="GO:0005886">
    <property type="term" value="C:plasma membrane"/>
    <property type="evidence" value="ECO:0007669"/>
    <property type="project" value="TreeGrafter"/>
</dbReference>
<evidence type="ECO:0000313" key="12">
    <source>
        <dbReference type="Proteomes" id="UP000324897"/>
    </source>
</evidence>
<evidence type="ECO:0000256" key="2">
    <source>
        <dbReference type="ARBA" id="ARBA00022692"/>
    </source>
</evidence>
<keyword evidence="3" id="KW-0677">Repeat</keyword>
<dbReference type="InterPro" id="IPR026961">
    <property type="entry name" value="PGG_dom"/>
</dbReference>
<evidence type="ECO:0000259" key="10">
    <source>
        <dbReference type="Pfam" id="PF13962"/>
    </source>
</evidence>
<dbReference type="Gramene" id="TVU33371">
    <property type="protein sequence ID" value="TVU33371"/>
    <property type="gene ID" value="EJB05_25184"/>
</dbReference>
<dbReference type="Pfam" id="PF12796">
    <property type="entry name" value="Ank_2"/>
    <property type="match status" value="2"/>
</dbReference>
<reference evidence="11 12" key="1">
    <citation type="journal article" date="2019" name="Sci. Rep.">
        <title>A high-quality genome of Eragrostis curvula grass provides insights into Poaceae evolution and supports new strategies to enhance forage quality.</title>
        <authorList>
            <person name="Carballo J."/>
            <person name="Santos B.A.C.M."/>
            <person name="Zappacosta D."/>
            <person name="Garbus I."/>
            <person name="Selva J.P."/>
            <person name="Gallo C.A."/>
            <person name="Diaz A."/>
            <person name="Albertini E."/>
            <person name="Caccamo M."/>
            <person name="Echenique V."/>
        </authorList>
    </citation>
    <scope>NUCLEOTIDE SEQUENCE [LARGE SCALE GENOMIC DNA]</scope>
    <source>
        <strain evidence="12">cv. Victoria</strain>
        <tissue evidence="11">Leaf</tissue>
    </source>
</reference>
<feature type="transmembrane region" description="Helical" evidence="9">
    <location>
        <begin position="537"/>
        <end position="562"/>
    </location>
</feature>
<evidence type="ECO:0000256" key="1">
    <source>
        <dbReference type="ARBA" id="ARBA00004141"/>
    </source>
</evidence>
<feature type="transmembrane region" description="Helical" evidence="9">
    <location>
        <begin position="496"/>
        <end position="517"/>
    </location>
</feature>
<feature type="region of interest" description="Disordered" evidence="8">
    <location>
        <begin position="1"/>
        <end position="21"/>
    </location>
</feature>
<feature type="transmembrane region" description="Helical" evidence="9">
    <location>
        <begin position="651"/>
        <end position="676"/>
    </location>
</feature>
<evidence type="ECO:0000256" key="7">
    <source>
        <dbReference type="PROSITE-ProRule" id="PRU00023"/>
    </source>
</evidence>
<evidence type="ECO:0000256" key="9">
    <source>
        <dbReference type="SAM" id="Phobius"/>
    </source>
</evidence>
<dbReference type="EMBL" id="RWGY01000011">
    <property type="protein sequence ID" value="TVU33371.1"/>
    <property type="molecule type" value="Genomic_DNA"/>
</dbReference>
<feature type="transmembrane region" description="Helical" evidence="9">
    <location>
        <begin position="574"/>
        <end position="602"/>
    </location>
</feature>
<dbReference type="OrthoDB" id="665356at2759"/>
<evidence type="ECO:0000256" key="4">
    <source>
        <dbReference type="ARBA" id="ARBA00022989"/>
    </source>
</evidence>
<dbReference type="PANTHER" id="PTHR24186">
    <property type="entry name" value="PROTEIN PHOSPHATASE 1 REGULATORY SUBUNIT"/>
    <property type="match status" value="1"/>
</dbReference>
<evidence type="ECO:0000256" key="8">
    <source>
        <dbReference type="SAM" id="MobiDB-lite"/>
    </source>
</evidence>
<dbReference type="PROSITE" id="PS50088">
    <property type="entry name" value="ANK_REPEAT"/>
    <property type="match status" value="2"/>
</dbReference>
<evidence type="ECO:0000313" key="11">
    <source>
        <dbReference type="EMBL" id="TVU33371.1"/>
    </source>
</evidence>
<feature type="compositionally biased region" description="Low complexity" evidence="8">
    <location>
        <begin position="1"/>
        <end position="12"/>
    </location>
</feature>
<comment type="caution">
    <text evidence="11">The sequence shown here is derived from an EMBL/GenBank/DDBJ whole genome shotgun (WGS) entry which is preliminary data.</text>
</comment>
<keyword evidence="5 7" id="KW-0040">ANK repeat</keyword>
<keyword evidence="6 9" id="KW-0472">Membrane</keyword>
<name>A0A5J9VD41_9POAL</name>
<comment type="subcellular location">
    <subcellularLocation>
        <location evidence="1">Membrane</location>
        <topology evidence="1">Multi-pass membrane protein</topology>
    </subcellularLocation>
</comment>
<dbReference type="PANTHER" id="PTHR24186:SF50">
    <property type="entry name" value="ANKYRIN REPEAT-CONTAINING PROTEIN ITN1-LIKE ISOFORM X1"/>
    <property type="match status" value="1"/>
</dbReference>
<dbReference type="InterPro" id="IPR002110">
    <property type="entry name" value="Ankyrin_rpt"/>
</dbReference>
<proteinExistence type="predicted"/>
<dbReference type="PROSITE" id="PS50297">
    <property type="entry name" value="ANK_REP_REGION"/>
    <property type="match status" value="1"/>
</dbReference>
<dbReference type="InterPro" id="IPR036770">
    <property type="entry name" value="Ankyrin_rpt-contain_sf"/>
</dbReference>
<dbReference type="AlphaFoldDB" id="A0A5J9VD41"/>
<feature type="repeat" description="ANK" evidence="7">
    <location>
        <begin position="398"/>
        <end position="431"/>
    </location>
</feature>
<evidence type="ECO:0000256" key="6">
    <source>
        <dbReference type="ARBA" id="ARBA00023136"/>
    </source>
</evidence>
<dbReference type="SUPFAM" id="SSF48403">
    <property type="entry name" value="Ankyrin repeat"/>
    <property type="match status" value="1"/>
</dbReference>
<gene>
    <name evidence="11" type="ORF">EJB05_25184</name>
</gene>
<sequence>MASATTSSTQTSNSLNKANPAVQMHPELLKAAKRGDCRKLGDLISQEGAFVIDIEEEHGEPPVRSTHTYAPDSILHAVASGGDDGDKFLTSATMICDKTKHLLLSARNAKGDTPFHCAARGGSVKMLSHLIDLAGREGGDDGGGGGGGRVSRLQLALRKQNDGGETALHEAVRWGDEEMVDVLMSADPGLAGFPRNDGASPLYLAILLGYDDIAEQLYEKDNRLSYSGPDGQNALHVAVLRSERMTRKLLTWNENLTKEGDGSKGRTPLHYAASWGYDYKRPERPIDQRLQARRAKLLLEGDESSAYQSDNNGLFPIHAAALGSNLDVVLMLLKMCPDCTQLRDDQGRTFLHIAVSKNGSLFWLIFCNYLGGPNRLHIQKDAGKVRRFASVVNAQDNEGNTALHLAAVAGSPLIMLPLIWTKEVQLNLQNKKGETALDLSLRKMPSGVFYGLDPNLMIYNLLVAAGARFGVHKDGEKEQAPALDEKKMAETIKDSTTTIGVVSVLIITVTFAAAFQLPGGYNTSDKPGTPQLAKNYSFEAFLVANNLSLFCSTMATISLMYAGVSTVDITTRMAAFVISIFFLNGSARSLIAAFAFGSFAVLAPVAGAAAALDWLGACLLLADIAWFTFMLCLFQIVLINRLGIKQACFCTAASMVGFPLGALWPYIVIAGFMAYLKIQKFK</sequence>
<feature type="repeat" description="ANK" evidence="7">
    <location>
        <begin position="163"/>
        <end position="185"/>
    </location>
</feature>
<feature type="non-terminal residue" evidence="11">
    <location>
        <position position="1"/>
    </location>
</feature>
<dbReference type="Gene3D" id="1.25.40.20">
    <property type="entry name" value="Ankyrin repeat-containing domain"/>
    <property type="match status" value="2"/>
</dbReference>
<dbReference type="SMART" id="SM00248">
    <property type="entry name" value="ANK"/>
    <property type="match status" value="8"/>
</dbReference>
<protein>
    <recommendedName>
        <fullName evidence="10">PGG domain-containing protein</fullName>
    </recommendedName>
</protein>
<evidence type="ECO:0000256" key="3">
    <source>
        <dbReference type="ARBA" id="ARBA00022737"/>
    </source>
</evidence>
<feature type="transmembrane region" description="Helical" evidence="9">
    <location>
        <begin position="614"/>
        <end position="639"/>
    </location>
</feature>
<evidence type="ECO:0000256" key="5">
    <source>
        <dbReference type="ARBA" id="ARBA00023043"/>
    </source>
</evidence>
<keyword evidence="4 9" id="KW-1133">Transmembrane helix</keyword>
<keyword evidence="12" id="KW-1185">Reference proteome</keyword>